<comment type="caution">
    <text evidence="3">The sequence shown here is derived from an EMBL/GenBank/DDBJ whole genome shotgun (WGS) entry which is preliminary data.</text>
</comment>
<gene>
    <name evidence="3" type="ORF">EG68_01475</name>
</gene>
<name>A0A8S9Z3M2_9TREM</name>
<dbReference type="InterPro" id="IPR011992">
    <property type="entry name" value="EF-hand-dom_pair"/>
</dbReference>
<organism evidence="3 4">
    <name type="scientific">Paragonimus skrjabini miyazakii</name>
    <dbReference type="NCBI Taxonomy" id="59628"/>
    <lineage>
        <taxon>Eukaryota</taxon>
        <taxon>Metazoa</taxon>
        <taxon>Spiralia</taxon>
        <taxon>Lophotrochozoa</taxon>
        <taxon>Platyhelminthes</taxon>
        <taxon>Trematoda</taxon>
        <taxon>Digenea</taxon>
        <taxon>Plagiorchiida</taxon>
        <taxon>Troglotremata</taxon>
        <taxon>Troglotrematidae</taxon>
        <taxon>Paragonimus</taxon>
    </lineage>
</organism>
<dbReference type="OrthoDB" id="293868at2759"/>
<dbReference type="EMBL" id="JTDE01000421">
    <property type="protein sequence ID" value="KAF7261304.1"/>
    <property type="molecule type" value="Genomic_DNA"/>
</dbReference>
<dbReference type="PROSITE" id="PS00018">
    <property type="entry name" value="EF_HAND_1"/>
    <property type="match status" value="1"/>
</dbReference>
<evidence type="ECO:0000313" key="3">
    <source>
        <dbReference type="EMBL" id="KAF7261304.1"/>
    </source>
</evidence>
<dbReference type="PROSITE" id="PS50222">
    <property type="entry name" value="EF_HAND_2"/>
    <property type="match status" value="2"/>
</dbReference>
<sequence>MYMCIKCILPARPSAGYCLVSLPIYITPTQCAGCRRKRRCSKFSVLDTNKDGKASVDELKTFLDSADCKLDKKLVQQFIDTHDQDKDGKLDLNELAACLSQ</sequence>
<evidence type="ECO:0000313" key="4">
    <source>
        <dbReference type="Proteomes" id="UP000822476"/>
    </source>
</evidence>
<reference evidence="3" key="1">
    <citation type="submission" date="2019-07" db="EMBL/GenBank/DDBJ databases">
        <title>Annotation for the trematode Paragonimus miyazaki's.</title>
        <authorList>
            <person name="Choi Y.-J."/>
        </authorList>
    </citation>
    <scope>NUCLEOTIDE SEQUENCE</scope>
    <source>
        <strain evidence="3">Japan</strain>
    </source>
</reference>
<feature type="domain" description="EF-hand" evidence="2">
    <location>
        <begin position="70"/>
        <end position="101"/>
    </location>
</feature>
<dbReference type="CDD" id="cd00051">
    <property type="entry name" value="EFh"/>
    <property type="match status" value="1"/>
</dbReference>
<feature type="domain" description="EF-hand" evidence="2">
    <location>
        <begin position="43"/>
        <end position="69"/>
    </location>
</feature>
<keyword evidence="4" id="KW-1185">Reference proteome</keyword>
<proteinExistence type="predicted"/>
<dbReference type="GO" id="GO:0005509">
    <property type="term" value="F:calcium ion binding"/>
    <property type="evidence" value="ECO:0007669"/>
    <property type="project" value="InterPro"/>
</dbReference>
<dbReference type="Proteomes" id="UP000822476">
    <property type="component" value="Unassembled WGS sequence"/>
</dbReference>
<dbReference type="SUPFAM" id="SSF47473">
    <property type="entry name" value="EF-hand"/>
    <property type="match status" value="1"/>
</dbReference>
<evidence type="ECO:0000259" key="2">
    <source>
        <dbReference type="PROSITE" id="PS50222"/>
    </source>
</evidence>
<evidence type="ECO:0000256" key="1">
    <source>
        <dbReference type="ARBA" id="ARBA00022837"/>
    </source>
</evidence>
<dbReference type="InterPro" id="IPR018247">
    <property type="entry name" value="EF_Hand_1_Ca_BS"/>
</dbReference>
<dbReference type="InterPro" id="IPR002048">
    <property type="entry name" value="EF_hand_dom"/>
</dbReference>
<dbReference type="Gene3D" id="1.10.238.10">
    <property type="entry name" value="EF-hand"/>
    <property type="match status" value="1"/>
</dbReference>
<accession>A0A8S9Z3M2</accession>
<protein>
    <recommendedName>
        <fullName evidence="2">EF-hand domain-containing protein</fullName>
    </recommendedName>
</protein>
<dbReference type="Pfam" id="PF13499">
    <property type="entry name" value="EF-hand_7"/>
    <property type="match status" value="1"/>
</dbReference>
<dbReference type="AlphaFoldDB" id="A0A8S9Z3M2"/>
<keyword evidence="1" id="KW-0106">Calcium</keyword>